<gene>
    <name evidence="1" type="ORF">HPB50_017947</name>
</gene>
<name>A0ACB7TAR7_HYAAI</name>
<dbReference type="EMBL" id="CM023490">
    <property type="protein sequence ID" value="KAH6943221.1"/>
    <property type="molecule type" value="Genomic_DNA"/>
</dbReference>
<organism evidence="1 2">
    <name type="scientific">Hyalomma asiaticum</name>
    <name type="common">Tick</name>
    <dbReference type="NCBI Taxonomy" id="266040"/>
    <lineage>
        <taxon>Eukaryota</taxon>
        <taxon>Metazoa</taxon>
        <taxon>Ecdysozoa</taxon>
        <taxon>Arthropoda</taxon>
        <taxon>Chelicerata</taxon>
        <taxon>Arachnida</taxon>
        <taxon>Acari</taxon>
        <taxon>Parasitiformes</taxon>
        <taxon>Ixodida</taxon>
        <taxon>Ixodoidea</taxon>
        <taxon>Ixodidae</taxon>
        <taxon>Hyalomminae</taxon>
        <taxon>Hyalomma</taxon>
    </lineage>
</organism>
<evidence type="ECO:0000313" key="2">
    <source>
        <dbReference type="Proteomes" id="UP000821845"/>
    </source>
</evidence>
<evidence type="ECO:0000313" key="1">
    <source>
        <dbReference type="EMBL" id="KAH6943221.1"/>
    </source>
</evidence>
<protein>
    <submittedName>
        <fullName evidence="1">Uncharacterized protein</fullName>
    </submittedName>
</protein>
<accession>A0ACB7TAR7</accession>
<proteinExistence type="predicted"/>
<sequence length="371" mass="41009">MRRVFNPVTRGQQQNANRNNLRPCKDGVGVASRALYHLLRYDSWRVESKSIRKSGTISSATGKRRRELGDTGGRRRETTPELHPTFESEGQKHPPCNLSCPSTPVDFVPRTRKAASPKRVRSADAKKERSRERTKKSRTASTSSSRSSSAARSASGARGGAGDAGSGSKTINATSSSSSRRKRTPTPPRPCKIHVGRLTRNVTRDHLLEIFGCYGAVKSVELPPDRTHSHLSRGFAYIEFENPADAERAMRHMDGGQIDGQEVTAASVLLPRPVPPRRPSPPMPPRRPPAPPPHWRRSPPPRSRPRRSLSLFTCHLHQGDVQAEVPHRADIARQDHPADHGPQPAPAEDPDVTHARAPALHVDDRCTHWKP</sequence>
<comment type="caution">
    <text evidence="1">The sequence shown here is derived from an EMBL/GenBank/DDBJ whole genome shotgun (WGS) entry which is preliminary data.</text>
</comment>
<dbReference type="Proteomes" id="UP000821845">
    <property type="component" value="Chromosome 10"/>
</dbReference>
<keyword evidence="2" id="KW-1185">Reference proteome</keyword>
<reference evidence="1" key="1">
    <citation type="submission" date="2020-05" db="EMBL/GenBank/DDBJ databases">
        <title>Large-scale comparative analyses of tick genomes elucidate their genetic diversity and vector capacities.</title>
        <authorList>
            <person name="Jia N."/>
            <person name="Wang J."/>
            <person name="Shi W."/>
            <person name="Du L."/>
            <person name="Sun Y."/>
            <person name="Zhan W."/>
            <person name="Jiang J."/>
            <person name="Wang Q."/>
            <person name="Zhang B."/>
            <person name="Ji P."/>
            <person name="Sakyi L.B."/>
            <person name="Cui X."/>
            <person name="Yuan T."/>
            <person name="Jiang B."/>
            <person name="Yang W."/>
            <person name="Lam T.T.-Y."/>
            <person name="Chang Q."/>
            <person name="Ding S."/>
            <person name="Wang X."/>
            <person name="Zhu J."/>
            <person name="Ruan X."/>
            <person name="Zhao L."/>
            <person name="Wei J."/>
            <person name="Que T."/>
            <person name="Du C."/>
            <person name="Cheng J."/>
            <person name="Dai P."/>
            <person name="Han X."/>
            <person name="Huang E."/>
            <person name="Gao Y."/>
            <person name="Liu J."/>
            <person name="Shao H."/>
            <person name="Ye R."/>
            <person name="Li L."/>
            <person name="Wei W."/>
            <person name="Wang X."/>
            <person name="Wang C."/>
            <person name="Yang T."/>
            <person name="Huo Q."/>
            <person name="Li W."/>
            <person name="Guo W."/>
            <person name="Chen H."/>
            <person name="Zhou L."/>
            <person name="Ni X."/>
            <person name="Tian J."/>
            <person name="Zhou Y."/>
            <person name="Sheng Y."/>
            <person name="Liu T."/>
            <person name="Pan Y."/>
            <person name="Xia L."/>
            <person name="Li J."/>
            <person name="Zhao F."/>
            <person name="Cao W."/>
        </authorList>
    </citation>
    <scope>NUCLEOTIDE SEQUENCE</scope>
    <source>
        <strain evidence="1">Hyas-2018</strain>
    </source>
</reference>